<sequence length="166" mass="18541">MKVSVVPIPASSDQRPKGVQADHFETCLGVTLRRAESLVFFIRIPKIRSDGHRKFRSRRRGGLSVLVSSKHPHHVVRGVQDQGNGQDRDAPPSGDEGEDSAEAVDGATSTQWYCRMLFTAAKGLKLEVSVGAAWGVEVNWGARPRRRDWREERKVLRGGRHGCWEC</sequence>
<reference evidence="2 3" key="1">
    <citation type="journal article" date="2012" name="BMC Genomics">
        <title>Tools to kill: Genome of one of the most destructive plant pathogenic fungi Macrophomina phaseolina.</title>
        <authorList>
            <person name="Islam M.S."/>
            <person name="Haque M.S."/>
            <person name="Islam M.M."/>
            <person name="Emdad E.M."/>
            <person name="Halim A."/>
            <person name="Hossen Q.M.M."/>
            <person name="Hossain M.Z."/>
            <person name="Ahmed B."/>
            <person name="Rahim S."/>
            <person name="Rahman M.S."/>
            <person name="Alam M.M."/>
            <person name="Hou S."/>
            <person name="Wan X."/>
            <person name="Saito J.A."/>
            <person name="Alam M."/>
        </authorList>
    </citation>
    <scope>NUCLEOTIDE SEQUENCE [LARGE SCALE GENOMIC DNA]</scope>
    <source>
        <strain evidence="2 3">MS6</strain>
    </source>
</reference>
<evidence type="ECO:0000313" key="3">
    <source>
        <dbReference type="Proteomes" id="UP000007129"/>
    </source>
</evidence>
<feature type="region of interest" description="Disordered" evidence="1">
    <location>
        <begin position="68"/>
        <end position="102"/>
    </location>
</feature>
<dbReference type="AlphaFoldDB" id="K2R6G6"/>
<evidence type="ECO:0000313" key="2">
    <source>
        <dbReference type="EMBL" id="EKG09793.1"/>
    </source>
</evidence>
<protein>
    <submittedName>
        <fullName evidence="2">Uncharacterized protein</fullName>
    </submittedName>
</protein>
<dbReference type="InParanoid" id="K2R6G6"/>
<dbReference type="HOGENOM" id="CLU_1603056_0_0_1"/>
<accession>K2R6G6</accession>
<gene>
    <name evidence="2" type="ORF">MPH_13153</name>
</gene>
<name>K2R6G6_MACPH</name>
<organism evidence="2 3">
    <name type="scientific">Macrophomina phaseolina (strain MS6)</name>
    <name type="common">Charcoal rot fungus</name>
    <dbReference type="NCBI Taxonomy" id="1126212"/>
    <lineage>
        <taxon>Eukaryota</taxon>
        <taxon>Fungi</taxon>
        <taxon>Dikarya</taxon>
        <taxon>Ascomycota</taxon>
        <taxon>Pezizomycotina</taxon>
        <taxon>Dothideomycetes</taxon>
        <taxon>Dothideomycetes incertae sedis</taxon>
        <taxon>Botryosphaeriales</taxon>
        <taxon>Botryosphaeriaceae</taxon>
        <taxon>Macrophomina</taxon>
    </lineage>
</organism>
<dbReference type="EMBL" id="AHHD01000568">
    <property type="protein sequence ID" value="EKG09793.1"/>
    <property type="molecule type" value="Genomic_DNA"/>
</dbReference>
<proteinExistence type="predicted"/>
<comment type="caution">
    <text evidence="2">The sequence shown here is derived from an EMBL/GenBank/DDBJ whole genome shotgun (WGS) entry which is preliminary data.</text>
</comment>
<dbReference type="Proteomes" id="UP000007129">
    <property type="component" value="Unassembled WGS sequence"/>
</dbReference>
<dbReference type="VEuPathDB" id="FungiDB:MPH_13153"/>
<evidence type="ECO:0000256" key="1">
    <source>
        <dbReference type="SAM" id="MobiDB-lite"/>
    </source>
</evidence>